<dbReference type="InterPro" id="IPR050300">
    <property type="entry name" value="GDXG_lipolytic_enzyme"/>
</dbReference>
<dbReference type="PANTHER" id="PTHR48081">
    <property type="entry name" value="AB HYDROLASE SUPERFAMILY PROTEIN C4A8.06C"/>
    <property type="match status" value="1"/>
</dbReference>
<sequence length="301" mass="33401">MKRSLCFWLLAGIFQIGVAQTFYPIWNNNMPNSKGITVKDSIANERVYQVGTPGVYVFEPSKAENKKTAVLIIPGGGYARLAYQISGWQLAKWFNTFGVTAFVLNHRMPQSPDVIVGYQAPLEDAQRAMRYIRFHAADYGIDIDKVGVMGCSAGGHLSACLSTFSEDWGTGGDALDKESFRPDFTILISPVISMREMAHKGSRDNLLGRDPSPELLHQFSCDERVTNQTPPAFIVHATDDRSVSSLNSILYYTALKRVDIKKTTLHVFPEGGHSIALRNNPGTTNQWPILAEEWLEGVISD</sequence>
<dbReference type="RefSeq" id="WP_007484152.1">
    <property type="nucleotide sequence ID" value="NZ_CABJFV010000002.1"/>
</dbReference>
<protein>
    <submittedName>
        <fullName evidence="3">Alpha/beta hydrolase</fullName>
    </submittedName>
</protein>
<keyword evidence="1 3" id="KW-0378">Hydrolase</keyword>
<organism evidence="3 4">
    <name type="scientific">Bacteroides nordii</name>
    <dbReference type="NCBI Taxonomy" id="291645"/>
    <lineage>
        <taxon>Bacteria</taxon>
        <taxon>Pseudomonadati</taxon>
        <taxon>Bacteroidota</taxon>
        <taxon>Bacteroidia</taxon>
        <taxon>Bacteroidales</taxon>
        <taxon>Bacteroidaceae</taxon>
        <taxon>Bacteroides</taxon>
    </lineage>
</organism>
<name>A0A413VVI6_9BACE</name>
<dbReference type="EMBL" id="QSGO01000002">
    <property type="protein sequence ID" value="RHB37656.1"/>
    <property type="molecule type" value="Genomic_DNA"/>
</dbReference>
<dbReference type="PANTHER" id="PTHR48081:SF6">
    <property type="entry name" value="PEPTIDASE S9 PROLYL OLIGOPEPTIDASE CATALYTIC DOMAIN-CONTAINING PROTEIN"/>
    <property type="match status" value="1"/>
</dbReference>
<dbReference type="GO" id="GO:0016787">
    <property type="term" value="F:hydrolase activity"/>
    <property type="evidence" value="ECO:0007669"/>
    <property type="project" value="UniProtKB-KW"/>
</dbReference>
<comment type="caution">
    <text evidence="3">The sequence shown here is derived from an EMBL/GenBank/DDBJ whole genome shotgun (WGS) entry which is preliminary data.</text>
</comment>
<dbReference type="InterPro" id="IPR049492">
    <property type="entry name" value="BD-FAE-like_dom"/>
</dbReference>
<dbReference type="Pfam" id="PF20434">
    <property type="entry name" value="BD-FAE"/>
    <property type="match status" value="1"/>
</dbReference>
<reference evidence="3 4" key="1">
    <citation type="submission" date="2018-08" db="EMBL/GenBank/DDBJ databases">
        <title>A genome reference for cultivated species of the human gut microbiota.</title>
        <authorList>
            <person name="Zou Y."/>
            <person name="Xue W."/>
            <person name="Luo G."/>
        </authorList>
    </citation>
    <scope>NUCLEOTIDE SEQUENCE [LARGE SCALE GENOMIC DNA]</scope>
    <source>
        <strain evidence="3 4">AM40-30BH</strain>
    </source>
</reference>
<evidence type="ECO:0000313" key="3">
    <source>
        <dbReference type="EMBL" id="RHB37656.1"/>
    </source>
</evidence>
<dbReference type="AlphaFoldDB" id="A0A413VVI6"/>
<accession>A0A413VVI6</accession>
<gene>
    <name evidence="3" type="ORF">DW888_03545</name>
</gene>
<dbReference type="Gene3D" id="3.40.50.1820">
    <property type="entry name" value="alpha/beta hydrolase"/>
    <property type="match status" value="1"/>
</dbReference>
<dbReference type="SUPFAM" id="SSF53474">
    <property type="entry name" value="alpha/beta-Hydrolases"/>
    <property type="match status" value="1"/>
</dbReference>
<evidence type="ECO:0000256" key="1">
    <source>
        <dbReference type="ARBA" id="ARBA00022801"/>
    </source>
</evidence>
<proteinExistence type="predicted"/>
<evidence type="ECO:0000313" key="4">
    <source>
        <dbReference type="Proteomes" id="UP000284379"/>
    </source>
</evidence>
<feature type="domain" description="BD-FAE-like" evidence="2">
    <location>
        <begin position="57"/>
        <end position="254"/>
    </location>
</feature>
<evidence type="ECO:0000259" key="2">
    <source>
        <dbReference type="Pfam" id="PF20434"/>
    </source>
</evidence>
<dbReference type="Proteomes" id="UP000284379">
    <property type="component" value="Unassembled WGS sequence"/>
</dbReference>
<dbReference type="InterPro" id="IPR029058">
    <property type="entry name" value="AB_hydrolase_fold"/>
</dbReference>